<sequence length="131" mass="14220">MLLRSMLETHATRFATTEADLLAKAGITDGIILPDCNLDAPWPSLKCLIRSFVTVFRLRPKVIISTGAAPGFFCLLAGRLIGARTVWIDSVANVEKLSKSGTLAKWVASEWLTQWSHVAKPDGPHHVGGVL</sequence>
<organism evidence="1 2">
    <name type="scientific">Sphingomonas yabuuchiae</name>
    <dbReference type="NCBI Taxonomy" id="172044"/>
    <lineage>
        <taxon>Bacteria</taxon>
        <taxon>Pseudomonadati</taxon>
        <taxon>Pseudomonadota</taxon>
        <taxon>Alphaproteobacteria</taxon>
        <taxon>Sphingomonadales</taxon>
        <taxon>Sphingomonadaceae</taxon>
        <taxon>Sphingomonas</taxon>
    </lineage>
</organism>
<evidence type="ECO:0000313" key="1">
    <source>
        <dbReference type="EMBL" id="MBN3558267.1"/>
    </source>
</evidence>
<dbReference type="Pfam" id="PF08660">
    <property type="entry name" value="Alg14"/>
    <property type="match status" value="1"/>
</dbReference>
<dbReference type="EMBL" id="JAFHKU010000126">
    <property type="protein sequence ID" value="MBN3558267.1"/>
    <property type="molecule type" value="Genomic_DNA"/>
</dbReference>
<evidence type="ECO:0000313" key="2">
    <source>
        <dbReference type="Proteomes" id="UP000704529"/>
    </source>
</evidence>
<comment type="caution">
    <text evidence="1">The sequence shown here is derived from an EMBL/GenBank/DDBJ whole genome shotgun (WGS) entry which is preliminary data.</text>
</comment>
<dbReference type="GO" id="GO:0006488">
    <property type="term" value="P:dolichol-linked oligosaccharide biosynthetic process"/>
    <property type="evidence" value="ECO:0007669"/>
    <property type="project" value="InterPro"/>
</dbReference>
<proteinExistence type="predicted"/>
<reference evidence="1" key="1">
    <citation type="submission" date="2021-01" db="EMBL/GenBank/DDBJ databases">
        <title>Genome Sequencing of Type Strains.</title>
        <authorList>
            <person name="Lemaire J.F."/>
            <person name="Inderbitzin P."/>
            <person name="Collins S.B."/>
            <person name="Wespe N."/>
            <person name="Knight-Connoni V."/>
        </authorList>
    </citation>
    <scope>NUCLEOTIDE SEQUENCE</scope>
    <source>
        <strain evidence="1">DSM 14562</strain>
    </source>
</reference>
<dbReference type="AlphaFoldDB" id="A0AA41DEI6"/>
<protein>
    <submittedName>
        <fullName evidence="1">Glucuronosyltransferase</fullName>
    </submittedName>
</protein>
<dbReference type="Proteomes" id="UP000704529">
    <property type="component" value="Unassembled WGS sequence"/>
</dbReference>
<dbReference type="InterPro" id="IPR013969">
    <property type="entry name" value="Oligosacch_biosynth_Alg14"/>
</dbReference>
<gene>
    <name evidence="1" type="ORF">JYA60_08515</name>
</gene>
<dbReference type="Gene3D" id="3.40.50.2000">
    <property type="entry name" value="Glycogen Phosphorylase B"/>
    <property type="match status" value="1"/>
</dbReference>
<name>A0AA41DEI6_9SPHN</name>
<accession>A0AA41DEI6</accession>